<dbReference type="AlphaFoldDB" id="A0AAD5QPK8"/>
<comment type="caution">
    <text evidence="1">The sequence shown here is derived from an EMBL/GenBank/DDBJ whole genome shotgun (WGS) entry which is preliminary data.</text>
</comment>
<dbReference type="EMBL" id="JAHQIW010001998">
    <property type="protein sequence ID" value="KAJ1354206.1"/>
    <property type="molecule type" value="Genomic_DNA"/>
</dbReference>
<organism evidence="1 2">
    <name type="scientific">Parelaphostrongylus tenuis</name>
    <name type="common">Meningeal worm</name>
    <dbReference type="NCBI Taxonomy" id="148309"/>
    <lineage>
        <taxon>Eukaryota</taxon>
        <taxon>Metazoa</taxon>
        <taxon>Ecdysozoa</taxon>
        <taxon>Nematoda</taxon>
        <taxon>Chromadorea</taxon>
        <taxon>Rhabditida</taxon>
        <taxon>Rhabditina</taxon>
        <taxon>Rhabditomorpha</taxon>
        <taxon>Strongyloidea</taxon>
        <taxon>Metastrongylidae</taxon>
        <taxon>Parelaphostrongylus</taxon>
    </lineage>
</organism>
<accession>A0AAD5QPK8</accession>
<dbReference type="Proteomes" id="UP001196413">
    <property type="component" value="Unassembled WGS sequence"/>
</dbReference>
<gene>
    <name evidence="1" type="ORF">KIN20_011084</name>
</gene>
<name>A0AAD5QPK8_PARTN</name>
<proteinExistence type="predicted"/>
<keyword evidence="2" id="KW-1185">Reference proteome</keyword>
<protein>
    <submittedName>
        <fullName evidence="1">Uncharacterized protein</fullName>
    </submittedName>
</protein>
<reference evidence="1" key="1">
    <citation type="submission" date="2021-06" db="EMBL/GenBank/DDBJ databases">
        <title>Parelaphostrongylus tenuis whole genome reference sequence.</title>
        <authorList>
            <person name="Garwood T.J."/>
            <person name="Larsen P.A."/>
            <person name="Fountain-Jones N.M."/>
            <person name="Garbe J.R."/>
            <person name="Macchietto M.G."/>
            <person name="Kania S.A."/>
            <person name="Gerhold R.W."/>
            <person name="Richards J.E."/>
            <person name="Wolf T.M."/>
        </authorList>
    </citation>
    <scope>NUCLEOTIDE SEQUENCE</scope>
    <source>
        <strain evidence="1">MNPRO001-30</strain>
        <tissue evidence="1">Meninges</tissue>
    </source>
</reference>
<evidence type="ECO:0000313" key="1">
    <source>
        <dbReference type="EMBL" id="KAJ1354206.1"/>
    </source>
</evidence>
<evidence type="ECO:0000313" key="2">
    <source>
        <dbReference type="Proteomes" id="UP001196413"/>
    </source>
</evidence>
<sequence>MGESSQSDANQEGLHNRKPRFSFREVVNEVLTKVSIGADGLRSRVPRPEALERFKAKNAIANSILRQYFLRRNSEPDNDDSHFNMSDC</sequence>